<gene>
    <name evidence="14" type="ORF">KIMC2_03660</name>
</gene>
<evidence type="ECO:0000259" key="12">
    <source>
        <dbReference type="Pfam" id="PF02687"/>
    </source>
</evidence>
<keyword evidence="6 11" id="KW-0812">Transmembrane</keyword>
<dbReference type="NCBIfam" id="NF038347">
    <property type="entry name" value="FtsX_Gpos"/>
    <property type="match status" value="1"/>
</dbReference>
<evidence type="ECO:0000259" key="13">
    <source>
        <dbReference type="Pfam" id="PF18075"/>
    </source>
</evidence>
<dbReference type="Proteomes" id="UP001321804">
    <property type="component" value="Chromosome"/>
</dbReference>
<evidence type="ECO:0000256" key="5">
    <source>
        <dbReference type="ARBA" id="ARBA00022618"/>
    </source>
</evidence>
<dbReference type="PANTHER" id="PTHR47755">
    <property type="entry name" value="CELL DIVISION PROTEIN FTSX"/>
    <property type="match status" value="1"/>
</dbReference>
<dbReference type="InterPro" id="IPR003838">
    <property type="entry name" value="ABC3_permease_C"/>
</dbReference>
<dbReference type="InterPro" id="IPR040690">
    <property type="entry name" value="FtsX_ECD"/>
</dbReference>
<dbReference type="InterPro" id="IPR058204">
    <property type="entry name" value="FtsX_firmicutes-type"/>
</dbReference>
<dbReference type="AlphaFoldDB" id="A0AAU9DK27"/>
<comment type="subcellular location">
    <subcellularLocation>
        <location evidence="1">Cell membrane</location>
        <topology evidence="1">Multi-pass membrane protein</topology>
    </subcellularLocation>
</comment>
<evidence type="ECO:0000256" key="9">
    <source>
        <dbReference type="ARBA" id="ARBA00023306"/>
    </source>
</evidence>
<feature type="transmembrane region" description="Helical" evidence="11">
    <location>
        <begin position="225"/>
        <end position="245"/>
    </location>
</feature>
<name>A0AAU9DK27_9LACO</name>
<keyword evidence="15" id="KW-1185">Reference proteome</keyword>
<evidence type="ECO:0000256" key="11">
    <source>
        <dbReference type="SAM" id="Phobius"/>
    </source>
</evidence>
<dbReference type="RefSeq" id="WP_317697411.1">
    <property type="nucleotide sequence ID" value="NZ_AP026801.1"/>
</dbReference>
<evidence type="ECO:0000256" key="4">
    <source>
        <dbReference type="ARBA" id="ARBA00022475"/>
    </source>
</evidence>
<dbReference type="InterPro" id="IPR004513">
    <property type="entry name" value="FtsX"/>
</dbReference>
<dbReference type="PIRSF" id="PIRSF003097">
    <property type="entry name" value="FtsX"/>
    <property type="match status" value="1"/>
</dbReference>
<evidence type="ECO:0000256" key="2">
    <source>
        <dbReference type="ARBA" id="ARBA00007379"/>
    </source>
</evidence>
<evidence type="ECO:0000256" key="8">
    <source>
        <dbReference type="ARBA" id="ARBA00023136"/>
    </source>
</evidence>
<keyword evidence="7 11" id="KW-1133">Transmembrane helix</keyword>
<evidence type="ECO:0000313" key="15">
    <source>
        <dbReference type="Proteomes" id="UP001321804"/>
    </source>
</evidence>
<keyword evidence="4 10" id="KW-1003">Cell membrane</keyword>
<evidence type="ECO:0000256" key="1">
    <source>
        <dbReference type="ARBA" id="ARBA00004651"/>
    </source>
</evidence>
<feature type="transmembrane region" description="Helical" evidence="11">
    <location>
        <begin position="169"/>
        <end position="190"/>
    </location>
</feature>
<evidence type="ECO:0000256" key="3">
    <source>
        <dbReference type="ARBA" id="ARBA00021907"/>
    </source>
</evidence>
<dbReference type="Gene3D" id="3.30.70.3040">
    <property type="match status" value="1"/>
</dbReference>
<feature type="domain" description="ABC3 transporter permease C-terminal" evidence="12">
    <location>
        <begin position="173"/>
        <end position="294"/>
    </location>
</feature>
<keyword evidence="9 10" id="KW-0131">Cell cycle</keyword>
<evidence type="ECO:0000256" key="6">
    <source>
        <dbReference type="ARBA" id="ARBA00022692"/>
    </source>
</evidence>
<dbReference type="Pfam" id="PF18075">
    <property type="entry name" value="FtsX_ECD"/>
    <property type="match status" value="1"/>
</dbReference>
<evidence type="ECO:0000313" key="14">
    <source>
        <dbReference type="EMBL" id="BDR55804.1"/>
    </source>
</evidence>
<dbReference type="EMBL" id="AP026801">
    <property type="protein sequence ID" value="BDR55804.1"/>
    <property type="molecule type" value="Genomic_DNA"/>
</dbReference>
<keyword evidence="5 10" id="KW-0132">Cell division</keyword>
<dbReference type="GO" id="GO:0005886">
    <property type="term" value="C:plasma membrane"/>
    <property type="evidence" value="ECO:0007669"/>
    <property type="project" value="UniProtKB-SubCell"/>
</dbReference>
<reference evidence="14 15" key="1">
    <citation type="journal article" date="2023" name="Microbiol. Spectr.">
        <title>Symbiosis of Carpenter Bees with Uncharacterized Lactic Acid Bacteria Showing NAD Auxotrophy.</title>
        <authorList>
            <person name="Kawasaki S."/>
            <person name="Ozawa K."/>
            <person name="Mori T."/>
            <person name="Yamamoto A."/>
            <person name="Ito M."/>
            <person name="Ohkuma M."/>
            <person name="Sakamoto M."/>
            <person name="Matsutani M."/>
        </authorList>
    </citation>
    <scope>NUCLEOTIDE SEQUENCE [LARGE SCALE GENOMIC DNA]</scope>
    <source>
        <strain evidence="14 15">KimC2</strain>
    </source>
</reference>
<evidence type="ECO:0000256" key="7">
    <source>
        <dbReference type="ARBA" id="ARBA00022989"/>
    </source>
</evidence>
<dbReference type="PANTHER" id="PTHR47755:SF1">
    <property type="entry name" value="CELL DIVISION PROTEIN FTSX"/>
    <property type="match status" value="1"/>
</dbReference>
<protein>
    <recommendedName>
        <fullName evidence="3 10">Cell division protein FtsX</fullName>
    </recommendedName>
</protein>
<accession>A0AAU9DK27</accession>
<comment type="similarity">
    <text evidence="2 10">Belongs to the ABC-4 integral membrane protein family. FtsX subfamily.</text>
</comment>
<feature type="transmembrane region" description="Helical" evidence="11">
    <location>
        <begin position="265"/>
        <end position="287"/>
    </location>
</feature>
<keyword evidence="8 10" id="KW-0472">Membrane</keyword>
<proteinExistence type="inferred from homology"/>
<dbReference type="Pfam" id="PF02687">
    <property type="entry name" value="FtsX"/>
    <property type="match status" value="1"/>
</dbReference>
<feature type="transmembrane region" description="Helical" evidence="11">
    <location>
        <begin position="21"/>
        <end position="46"/>
    </location>
</feature>
<organism evidence="14 15">
    <name type="scientific">Xylocopilactobacillus apis</name>
    <dbReference type="NCBI Taxonomy" id="2932183"/>
    <lineage>
        <taxon>Bacteria</taxon>
        <taxon>Bacillati</taxon>
        <taxon>Bacillota</taxon>
        <taxon>Bacilli</taxon>
        <taxon>Lactobacillales</taxon>
        <taxon>Lactobacillaceae</taxon>
        <taxon>Xylocopilactobacillus</taxon>
    </lineage>
</organism>
<evidence type="ECO:0000256" key="10">
    <source>
        <dbReference type="PIRNR" id="PIRNR003097"/>
    </source>
</evidence>
<dbReference type="GO" id="GO:0051301">
    <property type="term" value="P:cell division"/>
    <property type="evidence" value="ECO:0007669"/>
    <property type="project" value="UniProtKB-KW"/>
</dbReference>
<dbReference type="KEGG" id="xak:KIMC2_03660"/>
<sequence>MKLRTIWRHIVDSLKSIRRNGWMTFAAVSAVTVTLFIVGVLFTAIFNVGNISGQIEKDVKVRVEIDTKASKSQESALRKKIENISDVNKVTFSSKTNELDKITKVYNSNFKMFSGDANPLSDVFVVETKSPKKTIKVAKEIRSLDNVYRAQYGGDQAKNLFKFMSGVQFWSIISIIILVAIALFLISNVIRLTILSRKNEIQAMRLVGATSWYIRWPFLLEGAETGILGSIIPIILINWGYTVVYNQTVSGLTNSGYTLYAPGGFLFQIDLLLILLAIIIGSLGSLVSMRRFLKI</sequence>
<comment type="function">
    <text evidence="10">Part of the ABC transporter FtsEX involved in asymmetric cellular division facilitating the initiation of sporulation.</text>
</comment>
<feature type="domain" description="FtsX extracellular" evidence="13">
    <location>
        <begin position="59"/>
        <end position="148"/>
    </location>
</feature>